<name>A0A420G1B2_9SPHI</name>
<keyword evidence="2" id="KW-1185">Reference proteome</keyword>
<protein>
    <submittedName>
        <fullName evidence="1">Uncharacterized protein</fullName>
    </submittedName>
</protein>
<evidence type="ECO:0000313" key="2">
    <source>
        <dbReference type="Proteomes" id="UP000286402"/>
    </source>
</evidence>
<sequence length="173" mass="20274">MNFISITLCFFFFLLACCSPNKKKDQIISKKSQLQLGLPKLVYRDSLALSEIIEQLDEKYDFEKLLGKSGMNILLVRSEHDSVFFDFSTIDKEYLSLFIEEYTRVKEKGVIETKGRLLLVFDEVGLFENKSGLETINFGHQESEYPIIDDTSLYRYFLKKNEGLVFIKETWLY</sequence>
<organism evidence="1 2">
    <name type="scientific">Sphingobacterium siyangense</name>
    <dbReference type="NCBI Taxonomy" id="459529"/>
    <lineage>
        <taxon>Bacteria</taxon>
        <taxon>Pseudomonadati</taxon>
        <taxon>Bacteroidota</taxon>
        <taxon>Sphingobacteriia</taxon>
        <taxon>Sphingobacteriales</taxon>
        <taxon>Sphingobacteriaceae</taxon>
        <taxon>Sphingobacterium</taxon>
    </lineage>
</organism>
<dbReference type="Proteomes" id="UP000286402">
    <property type="component" value="Unassembled WGS sequence"/>
</dbReference>
<comment type="caution">
    <text evidence="1">The sequence shown here is derived from an EMBL/GenBank/DDBJ whole genome shotgun (WGS) entry which is preliminary data.</text>
</comment>
<proteinExistence type="predicted"/>
<dbReference type="RefSeq" id="WP_120333783.1">
    <property type="nucleotide sequence ID" value="NZ_CP070350.1"/>
</dbReference>
<evidence type="ECO:0000313" key="1">
    <source>
        <dbReference type="EMBL" id="RKF38934.1"/>
    </source>
</evidence>
<reference evidence="1 2" key="1">
    <citation type="submission" date="2016-07" db="EMBL/GenBank/DDBJ databases">
        <title>Genome analysis of Sphingobacterium siyangense T12B17.</title>
        <authorList>
            <person name="Xu D."/>
            <person name="Su Y."/>
            <person name="Zheng S."/>
        </authorList>
    </citation>
    <scope>NUCLEOTIDE SEQUENCE [LARGE SCALE GENOMIC DNA]</scope>
    <source>
        <strain evidence="1 2">T12B17</strain>
    </source>
</reference>
<dbReference type="EMBL" id="MCAQ01000006">
    <property type="protein sequence ID" value="RKF38934.1"/>
    <property type="molecule type" value="Genomic_DNA"/>
</dbReference>
<gene>
    <name evidence="1" type="ORF">BCY89_26675</name>
</gene>
<dbReference type="AlphaFoldDB" id="A0A420G1B2"/>
<accession>A0A420G1B2</accession>